<accession>A0A6P1M0G2</accession>
<dbReference type="GO" id="GO:0004553">
    <property type="term" value="F:hydrolase activity, hydrolyzing O-glycosyl compounds"/>
    <property type="evidence" value="ECO:0007669"/>
    <property type="project" value="TreeGrafter"/>
</dbReference>
<dbReference type="Proteomes" id="UP000464954">
    <property type="component" value="Chromosome"/>
</dbReference>
<proteinExistence type="predicted"/>
<dbReference type="RefSeq" id="WP_160626074.1">
    <property type="nucleotide sequence ID" value="NZ_CP047593.1"/>
</dbReference>
<dbReference type="Gene3D" id="2.60.40.10">
    <property type="entry name" value="Immunoglobulins"/>
    <property type="match status" value="1"/>
</dbReference>
<evidence type="ECO:0000313" key="2">
    <source>
        <dbReference type="Proteomes" id="UP000464954"/>
    </source>
</evidence>
<dbReference type="PANTHER" id="PTHR12631">
    <property type="entry name" value="ALPHA-L-IDURONIDASE"/>
    <property type="match status" value="1"/>
</dbReference>
<name>A0A6P1M0G2_9BACT</name>
<dbReference type="KEGG" id="taer:GT409_00760"/>
<dbReference type="InterPro" id="IPR051923">
    <property type="entry name" value="Glycosyl_Hydrolase_39"/>
</dbReference>
<dbReference type="Gene3D" id="3.20.20.80">
    <property type="entry name" value="Glycosidases"/>
    <property type="match status" value="1"/>
</dbReference>
<dbReference type="AlphaFoldDB" id="A0A6P1M0G2"/>
<reference evidence="1 2" key="1">
    <citation type="submission" date="2020-01" db="EMBL/GenBank/DDBJ databases">
        <title>Ponticoccus aerotolerans gen. nov., sp. nov., an anaerobic bacterium and proposal of Ponticoccusceae fam. nov., Ponticoccusles ord. nov. and Ponticoccuse classis nov. in the phylum Kiritimatiellaeota.</title>
        <authorList>
            <person name="Zhou L.Y."/>
            <person name="Du Z.J."/>
        </authorList>
    </citation>
    <scope>NUCLEOTIDE SEQUENCE [LARGE SCALE GENOMIC DNA]</scope>
    <source>
        <strain evidence="1 2">S-5007</strain>
    </source>
</reference>
<protein>
    <submittedName>
        <fullName evidence="1">Uncharacterized protein</fullName>
    </submittedName>
</protein>
<dbReference type="PANTHER" id="PTHR12631:SF10">
    <property type="entry name" value="BETA-XYLOSIDASE-LIKE PROTEIN-RELATED"/>
    <property type="match status" value="1"/>
</dbReference>
<evidence type="ECO:0000313" key="1">
    <source>
        <dbReference type="EMBL" id="QHI68040.1"/>
    </source>
</evidence>
<sequence>MGGVLFFAFAGNAETYYRIGCRSGAADLYRNVRFHDNGLELSSPAWVEDFSQDDGQRRLYTAAGDSHTDGFYAYAEWVTNSVMLGGTYNANDVALIWKFSAPPGNTFAGGTVEADLTLLSGGADKEDCGSVFSIGVSDSLELGFAGNYSAFNGYNSIDFSRSWFSEAGADSQTLSVNIPSGVSAFYVAVERGIPPYLYKRALLEELRINAQFTQAAGLTIEVDKTEPVWSTTDDLMIDVTAVSGTVSAVEWLLVDQFDGSVHADGAEPVVGGVATIDLSSQYAGFYRLEVADHADPLTLLDYQDVIILRGQNPELGVDDTIFGAFGFPAYMGTEGQRAEPVAEDIDLMRKMGIRWTVLTNAQWPWRQPVENGPIDFYYISMLETLKAGGIEIIMTADGCPKWANNNAGNRYPPVPDYYDEYQAYHQTVASTLTNLVTWYQAWNEPNNSNQINLFPYYTRTGAVAAAKMLGRLQNEAVKLGNPDAKFIGGCLAGIYDSWFDDLLEAPDSMIGRQDAMSTHPYPVWQTTPNGTGHQTPPEPDLVPRLNAVKRVLDSYGQQSLPTFWTEFGWTRKLVTEEEYARWTARELIIMMSFRRDLNVKCVNLFSFFDLKLDYNVLRRAQDVGAQQTRCTKVVGSFATASSLLAGAQPVARLRDYPNPVRLYSFKNRAGDLVYTAWATEDAQFPFSVELPVAAGTPMLQVSMMGTEKRIVAPSGSVSLPANHEPVYWVVSKAAPWLVDSQVVVVDDGRDGTSGDGYGDVEPGERIGLELRLENLDLFGCSNITAVLSSSDPYVTLVEPELAMGSMALDESLTNGLLLVDVDGSAPLGHEVDFVLTLSGDSSEGPVVDTDEFTLKIKDMGGTPDTYLFQGVVHVNGEPEPGLTVSYSNSVGFVGQEICDANGAYSFMAKDDLFYYVSVTFQGGTVTTSRRILSADREVNFYFSADRTAPAAPILQAPVDGQAGLGSSVGFEWTASADESGVSGYHIRIDSMVYDAGSATEFSKTLDAGEHRWQVRAIDEAGNIGEWSAFRSFDVVVVDPDVDGDAIADEWELQHFGWVSAVDGTGDSDGDGASDYDEYRCGTDPRDPQSRLAITGLFVPGRAGELVLRWQGVARRRYNLMFAPDLSGGWTPVLSGIYGASDRSDTVRVDRVSGYFQLEVND</sequence>
<dbReference type="InterPro" id="IPR013783">
    <property type="entry name" value="Ig-like_fold"/>
</dbReference>
<organism evidence="1 2">
    <name type="scientific">Tichowtungia aerotolerans</name>
    <dbReference type="NCBI Taxonomy" id="2697043"/>
    <lineage>
        <taxon>Bacteria</taxon>
        <taxon>Pseudomonadati</taxon>
        <taxon>Kiritimatiellota</taxon>
        <taxon>Tichowtungiia</taxon>
        <taxon>Tichowtungiales</taxon>
        <taxon>Tichowtungiaceae</taxon>
        <taxon>Tichowtungia</taxon>
    </lineage>
</organism>
<keyword evidence="2" id="KW-1185">Reference proteome</keyword>
<dbReference type="EMBL" id="CP047593">
    <property type="protein sequence ID" value="QHI68040.1"/>
    <property type="molecule type" value="Genomic_DNA"/>
</dbReference>
<dbReference type="InterPro" id="IPR017853">
    <property type="entry name" value="GH"/>
</dbReference>
<dbReference type="SUPFAM" id="SSF51445">
    <property type="entry name" value="(Trans)glycosidases"/>
    <property type="match status" value="1"/>
</dbReference>
<gene>
    <name evidence="1" type="ORF">GT409_00760</name>
</gene>